<proteinExistence type="predicted"/>
<sequence>MPPKRRADSNPRENPIDEVYERDVIAQLRQQVETLAQQIAALTTQKWRPNPEEVEEESNHSLFFNDDYVSESVIIDFDKPPIFYEEMSDDDLESSETVVSCEYISQGLTSFHHVAGVDKHVSLYDDVYSHVSEFAYVTEHINHSILKCLGMSAIRRDVLTQSAKEADGA</sequence>
<name>A0AAD5JSM1_ACENE</name>
<organism evidence="1 2">
    <name type="scientific">Acer negundo</name>
    <name type="common">Box elder</name>
    <dbReference type="NCBI Taxonomy" id="4023"/>
    <lineage>
        <taxon>Eukaryota</taxon>
        <taxon>Viridiplantae</taxon>
        <taxon>Streptophyta</taxon>
        <taxon>Embryophyta</taxon>
        <taxon>Tracheophyta</taxon>
        <taxon>Spermatophyta</taxon>
        <taxon>Magnoliopsida</taxon>
        <taxon>eudicotyledons</taxon>
        <taxon>Gunneridae</taxon>
        <taxon>Pentapetalae</taxon>
        <taxon>rosids</taxon>
        <taxon>malvids</taxon>
        <taxon>Sapindales</taxon>
        <taxon>Sapindaceae</taxon>
        <taxon>Hippocastanoideae</taxon>
        <taxon>Acereae</taxon>
        <taxon>Acer</taxon>
    </lineage>
</organism>
<dbReference type="Proteomes" id="UP001064489">
    <property type="component" value="Chromosome 13"/>
</dbReference>
<dbReference type="EMBL" id="JAJSOW010000002">
    <property type="protein sequence ID" value="KAI9199104.1"/>
    <property type="molecule type" value="Genomic_DNA"/>
</dbReference>
<comment type="caution">
    <text evidence="1">The sequence shown here is derived from an EMBL/GenBank/DDBJ whole genome shotgun (WGS) entry which is preliminary data.</text>
</comment>
<evidence type="ECO:0000313" key="1">
    <source>
        <dbReference type="EMBL" id="KAI9199104.1"/>
    </source>
</evidence>
<reference evidence="1 2" key="1">
    <citation type="journal article" date="2022" name="Plant J.">
        <title>Strategies of tolerance reflected in two North American maple genomes.</title>
        <authorList>
            <person name="McEvoy S.L."/>
            <person name="Sezen U.U."/>
            <person name="Trouern-Trend A."/>
            <person name="McMahon S.M."/>
            <person name="Schaberg P.G."/>
            <person name="Yang J."/>
            <person name="Wegrzyn J.L."/>
            <person name="Swenson N.G."/>
        </authorList>
    </citation>
    <scope>NUCLEOTIDE SEQUENCE [LARGE SCALE GENOMIC DNA]</scope>
    <source>
        <strain evidence="1">91603</strain>
    </source>
</reference>
<gene>
    <name evidence="1" type="ORF">LWI28_027611</name>
</gene>
<keyword evidence="2" id="KW-1185">Reference proteome</keyword>
<protein>
    <submittedName>
        <fullName evidence="1">Uncharacterized protein</fullName>
    </submittedName>
</protein>
<dbReference type="AlphaFoldDB" id="A0AAD5JSM1"/>
<accession>A0AAD5JSM1</accession>
<evidence type="ECO:0000313" key="2">
    <source>
        <dbReference type="Proteomes" id="UP001064489"/>
    </source>
</evidence>